<name>A0ABY7VR52_9BACT</name>
<dbReference type="NCBIfam" id="TIGR04294">
    <property type="entry name" value="pre_pil_HX9DG"/>
    <property type="match status" value="1"/>
</dbReference>
<feature type="transmembrane region" description="Helical" evidence="1">
    <location>
        <begin position="6"/>
        <end position="29"/>
    </location>
</feature>
<dbReference type="Proteomes" id="UP001214250">
    <property type="component" value="Chromosome 1"/>
</dbReference>
<evidence type="ECO:0000313" key="3">
    <source>
        <dbReference type="Proteomes" id="UP001214250"/>
    </source>
</evidence>
<keyword evidence="1" id="KW-0812">Transmembrane</keyword>
<dbReference type="InterPro" id="IPR027558">
    <property type="entry name" value="Pre_pil_HX9DG_C"/>
</dbReference>
<gene>
    <name evidence="2" type="ORF">PQO03_10660</name>
</gene>
<dbReference type="RefSeq" id="WP_274150248.1">
    <property type="nucleotide sequence ID" value="NZ_CP117811.1"/>
</dbReference>
<dbReference type="SUPFAM" id="SSF54523">
    <property type="entry name" value="Pili subunits"/>
    <property type="match status" value="1"/>
</dbReference>
<evidence type="ECO:0000313" key="2">
    <source>
        <dbReference type="EMBL" id="WDE96172.1"/>
    </source>
</evidence>
<dbReference type="InterPro" id="IPR012902">
    <property type="entry name" value="N_methyl_site"/>
</dbReference>
<dbReference type="NCBIfam" id="TIGR02532">
    <property type="entry name" value="IV_pilin_GFxxxE"/>
    <property type="match status" value="1"/>
</dbReference>
<proteinExistence type="predicted"/>
<sequence length="260" mass="28297">MKKNFFTLIELLVVIAIIGILASILMPVLGKARQKAILASCTSNYKQYNTALYMFGDDYNNQTPPGGKMTGGQWDPAEATNSLMVAGKAVGHIENLALYMGVNLDTTSIATIEESTLNESIMKGFICPADDDVKDTFSVNLGGYYGFIAKHNFGTNDAMYSQENTVNFANELSNVVYPSQTVTVFEPEVQFTNTARLWSNGNRPSILEWALLGSGSAWGAMVLTDRHQGKMNVSFVDGHVGILDNKTNAGMAEAYLNYGL</sequence>
<dbReference type="InterPro" id="IPR045584">
    <property type="entry name" value="Pilin-like"/>
</dbReference>
<keyword evidence="1" id="KW-0472">Membrane</keyword>
<keyword evidence="3" id="KW-1185">Reference proteome</keyword>
<dbReference type="PANTHER" id="PTHR30093">
    <property type="entry name" value="GENERAL SECRETION PATHWAY PROTEIN G"/>
    <property type="match status" value="1"/>
</dbReference>
<keyword evidence="1" id="KW-1133">Transmembrane helix</keyword>
<dbReference type="Gene3D" id="3.30.700.10">
    <property type="entry name" value="Glycoprotein, Type 4 Pilin"/>
    <property type="match status" value="1"/>
</dbReference>
<organism evidence="2 3">
    <name type="scientific">Lentisphaera profundi</name>
    <dbReference type="NCBI Taxonomy" id="1658616"/>
    <lineage>
        <taxon>Bacteria</taxon>
        <taxon>Pseudomonadati</taxon>
        <taxon>Lentisphaerota</taxon>
        <taxon>Lentisphaeria</taxon>
        <taxon>Lentisphaerales</taxon>
        <taxon>Lentisphaeraceae</taxon>
        <taxon>Lentisphaera</taxon>
    </lineage>
</organism>
<protein>
    <submittedName>
        <fullName evidence="2">Prepilin-type N-terminal cleavage/methylation domain-containing protein</fullName>
    </submittedName>
</protein>
<reference evidence="2 3" key="1">
    <citation type="submission" date="2023-02" db="EMBL/GenBank/DDBJ databases">
        <title>Genome sequence of Lentisphaera profundi SAORIC-696.</title>
        <authorList>
            <person name="Kim e."/>
            <person name="Cho J.-C."/>
            <person name="Choi A."/>
            <person name="Kang I."/>
        </authorList>
    </citation>
    <scope>NUCLEOTIDE SEQUENCE [LARGE SCALE GENOMIC DNA]</scope>
    <source>
        <strain evidence="2 3">SAORIC-696</strain>
    </source>
</reference>
<accession>A0ABY7VR52</accession>
<dbReference type="Pfam" id="PF07963">
    <property type="entry name" value="N_methyl"/>
    <property type="match status" value="1"/>
</dbReference>
<dbReference type="EMBL" id="CP117811">
    <property type="protein sequence ID" value="WDE96172.1"/>
    <property type="molecule type" value="Genomic_DNA"/>
</dbReference>
<evidence type="ECO:0000256" key="1">
    <source>
        <dbReference type="SAM" id="Phobius"/>
    </source>
</evidence>